<comment type="caution">
    <text evidence="1">The sequence shown here is derived from an EMBL/GenBank/DDBJ whole genome shotgun (WGS) entry which is preliminary data.</text>
</comment>
<sequence length="135" mass="14825">MTFYNQFITNNIQGNGGTPPFTASPGPTNITYYAAGLCKQTIATYSDWYLPAICEMGYGITCGNSSTPTLQNMQSSLVDFNSLNLLGGLYWSSTEESANPQFDIWEQFFSPSSSNQTDVPKLFQLGVRCSRALTL</sequence>
<evidence type="ECO:0000313" key="1">
    <source>
        <dbReference type="EMBL" id="PNL62936.1"/>
    </source>
</evidence>
<dbReference type="EMBL" id="NBTX02000004">
    <property type="protein sequence ID" value="PNL62936.1"/>
    <property type="molecule type" value="Genomic_DNA"/>
</dbReference>
<dbReference type="Proteomes" id="UP000192511">
    <property type="component" value="Unassembled WGS sequence"/>
</dbReference>
<dbReference type="GeneID" id="98063904"/>
<protein>
    <recommendedName>
        <fullName evidence="3">DUF1566 domain-containing protein</fullName>
    </recommendedName>
</protein>
<name>A0AAX0WX25_9GAMM</name>
<organism evidence="1 2">
    <name type="scientific">Legionella anisa</name>
    <dbReference type="NCBI Taxonomy" id="28082"/>
    <lineage>
        <taxon>Bacteria</taxon>
        <taxon>Pseudomonadati</taxon>
        <taxon>Pseudomonadota</taxon>
        <taxon>Gammaproteobacteria</taxon>
        <taxon>Legionellales</taxon>
        <taxon>Legionellaceae</taxon>
        <taxon>Legionella</taxon>
    </lineage>
</organism>
<accession>A0AAX0WX25</accession>
<reference evidence="1" key="1">
    <citation type="submission" date="2017-12" db="EMBL/GenBank/DDBJ databases">
        <title>FDA dAtabase for Regulatory Grade micrObial Sequences (FDA-ARGOS): Supporting development and validation of Infectious Disease Dx tests.</title>
        <authorList>
            <person name="Kerrigan L."/>
            <person name="Tallon L.J."/>
            <person name="Sadzewicz L."/>
            <person name="Sengamalay N."/>
            <person name="Ott S."/>
            <person name="Godinez A."/>
            <person name="Nagaraj S."/>
            <person name="Vavikolanu K."/>
            <person name="Vyas G."/>
            <person name="Nadendla S."/>
            <person name="Aluvathingal J."/>
            <person name="Sichtig H."/>
        </authorList>
    </citation>
    <scope>NUCLEOTIDE SEQUENCE [LARGE SCALE GENOMIC DNA]</scope>
    <source>
        <strain evidence="1">FDAARGOS_200</strain>
    </source>
</reference>
<proteinExistence type="predicted"/>
<dbReference type="AlphaFoldDB" id="A0AAX0WX25"/>
<gene>
    <name evidence="1" type="ORF">A6J39_017965</name>
</gene>
<evidence type="ECO:0000313" key="2">
    <source>
        <dbReference type="Proteomes" id="UP000192511"/>
    </source>
</evidence>
<keyword evidence="2" id="KW-1185">Reference proteome</keyword>
<evidence type="ECO:0008006" key="3">
    <source>
        <dbReference type="Google" id="ProtNLM"/>
    </source>
</evidence>
<dbReference type="RefSeq" id="WP_019234470.1">
    <property type="nucleotide sequence ID" value="NZ_CAAAHR010000047.1"/>
</dbReference>